<dbReference type="Pfam" id="PF01116">
    <property type="entry name" value="F_bP_aldolase"/>
    <property type="match status" value="1"/>
</dbReference>
<feature type="binding site" evidence="2">
    <location>
        <position position="184"/>
    </location>
    <ligand>
        <name>Zn(2+)</name>
        <dbReference type="ChEBI" id="CHEBI:29105"/>
        <label>1</label>
        <note>catalytic</note>
    </ligand>
</feature>
<dbReference type="PANTHER" id="PTHR30304:SF0">
    <property type="entry name" value="D-TAGATOSE-1,6-BISPHOSPHATE ALDOLASE SUBUNIT GATY-RELATED"/>
    <property type="match status" value="1"/>
</dbReference>
<feature type="binding site" evidence="2">
    <location>
        <position position="133"/>
    </location>
    <ligand>
        <name>Zn(2+)</name>
        <dbReference type="ChEBI" id="CHEBI:29105"/>
        <label>2</label>
    </ligand>
</feature>
<keyword evidence="2" id="KW-0479">Metal-binding</keyword>
<feature type="binding site" evidence="2">
    <location>
        <position position="82"/>
    </location>
    <ligand>
        <name>Zn(2+)</name>
        <dbReference type="ChEBI" id="CHEBI:29105"/>
        <label>1</label>
        <note>catalytic</note>
    </ligand>
</feature>
<keyword evidence="2" id="KW-0862">Zinc</keyword>
<feature type="active site" description="Proton donor" evidence="1">
    <location>
        <position position="81"/>
    </location>
</feature>
<comment type="cofactor">
    <cofactor evidence="2">
        <name>Zn(2+)</name>
        <dbReference type="ChEBI" id="CHEBI:29105"/>
    </cofactor>
    <text evidence="2">Binds 2 Zn(2+) ions per subunit. One is catalytic and the other provides a structural contribution.</text>
</comment>
<dbReference type="Proteomes" id="UP000176614">
    <property type="component" value="Unassembled WGS sequence"/>
</dbReference>
<evidence type="ECO:0000256" key="1">
    <source>
        <dbReference type="PIRSR" id="PIRSR001359-1"/>
    </source>
</evidence>
<comment type="caution">
    <text evidence="3">The sequence shown here is derived from an EMBL/GenBank/DDBJ whole genome shotgun (WGS) entry which is preliminary data.</text>
</comment>
<evidence type="ECO:0008006" key="5">
    <source>
        <dbReference type="Google" id="ProtNLM"/>
    </source>
</evidence>
<evidence type="ECO:0000313" key="3">
    <source>
        <dbReference type="EMBL" id="OGC63226.1"/>
    </source>
</evidence>
<dbReference type="AlphaFoldDB" id="A0A1F4W1E1"/>
<feature type="binding site" evidence="2">
    <location>
        <position position="103"/>
    </location>
    <ligand>
        <name>Zn(2+)</name>
        <dbReference type="ChEBI" id="CHEBI:29105"/>
        <label>2</label>
    </ligand>
</feature>
<organism evidence="3 4">
    <name type="scientific">candidate division WWE3 bacterium RIFOXYA2_FULL_46_9</name>
    <dbReference type="NCBI Taxonomy" id="1802636"/>
    <lineage>
        <taxon>Bacteria</taxon>
        <taxon>Katanobacteria</taxon>
    </lineage>
</organism>
<sequence length="289" mass="31689">MSGKAYTYLQKAKAEKFAIGAFNAANLETIKAVTQAGINLKSPLFIEASPGEVAYIGVNQIVALVRSFEEDLNLPIILNLDHGTDPQMVKQAIDAGFDYVHYDAGKVEFSEAVTNARQLADYAHKAGIPIESEIDHIEGSSADHTEQASESFQDAKLYTNPEKAQKFISETGIDVFAGFFGNLHGLYKTPKHISFEVLAKLRELNPDTYFSLHGGSGIIEADVIRAISDYGIVKVNVNSEMRIAFKMTLQEVLNNTNEIAIYKVMAKPIDEVRKVVEGKIKLFGSAGKL</sequence>
<evidence type="ECO:0000256" key="2">
    <source>
        <dbReference type="PIRSR" id="PIRSR001359-3"/>
    </source>
</evidence>
<dbReference type="InterPro" id="IPR000771">
    <property type="entry name" value="FBA_II"/>
</dbReference>
<evidence type="ECO:0000313" key="4">
    <source>
        <dbReference type="Proteomes" id="UP000176614"/>
    </source>
</evidence>
<dbReference type="EMBL" id="MEVT01000008">
    <property type="protein sequence ID" value="OGC63226.1"/>
    <property type="molecule type" value="Genomic_DNA"/>
</dbReference>
<dbReference type="InterPro" id="IPR050246">
    <property type="entry name" value="Class_II_FBP_aldolase"/>
</dbReference>
<dbReference type="GO" id="GO:0016832">
    <property type="term" value="F:aldehyde-lyase activity"/>
    <property type="evidence" value="ECO:0007669"/>
    <property type="project" value="InterPro"/>
</dbReference>
<protein>
    <recommendedName>
        <fullName evidence="5">Ketose-bisphosphate aldolase</fullName>
    </recommendedName>
</protein>
<name>A0A1F4W1E1_UNCKA</name>
<accession>A0A1F4W1E1</accession>
<dbReference type="PANTHER" id="PTHR30304">
    <property type="entry name" value="D-TAGATOSE-1,6-BISPHOSPHATE ALDOLASE"/>
    <property type="match status" value="1"/>
</dbReference>
<feature type="binding site" evidence="2">
    <location>
        <position position="213"/>
    </location>
    <ligand>
        <name>Zn(2+)</name>
        <dbReference type="ChEBI" id="CHEBI:29105"/>
        <label>1</label>
        <note>catalytic</note>
    </ligand>
</feature>
<dbReference type="Gene3D" id="3.20.20.70">
    <property type="entry name" value="Aldolase class I"/>
    <property type="match status" value="1"/>
</dbReference>
<gene>
    <name evidence="3" type="ORF">A2264_00865</name>
</gene>
<dbReference type="SUPFAM" id="SSF51569">
    <property type="entry name" value="Aldolase"/>
    <property type="match status" value="1"/>
</dbReference>
<dbReference type="InterPro" id="IPR013785">
    <property type="entry name" value="Aldolase_TIM"/>
</dbReference>
<proteinExistence type="predicted"/>
<dbReference type="GO" id="GO:0008270">
    <property type="term" value="F:zinc ion binding"/>
    <property type="evidence" value="ECO:0007669"/>
    <property type="project" value="InterPro"/>
</dbReference>
<dbReference type="GO" id="GO:0005975">
    <property type="term" value="P:carbohydrate metabolic process"/>
    <property type="evidence" value="ECO:0007669"/>
    <property type="project" value="InterPro"/>
</dbReference>
<reference evidence="3 4" key="1">
    <citation type="journal article" date="2016" name="Nat. Commun.">
        <title>Thousands of microbial genomes shed light on interconnected biogeochemical processes in an aquifer system.</title>
        <authorList>
            <person name="Anantharaman K."/>
            <person name="Brown C.T."/>
            <person name="Hug L.A."/>
            <person name="Sharon I."/>
            <person name="Castelle C.J."/>
            <person name="Probst A.J."/>
            <person name="Thomas B.C."/>
            <person name="Singh A."/>
            <person name="Wilkins M.J."/>
            <person name="Karaoz U."/>
            <person name="Brodie E.L."/>
            <person name="Williams K.H."/>
            <person name="Hubbard S.S."/>
            <person name="Banfield J.F."/>
        </authorList>
    </citation>
    <scope>NUCLEOTIDE SEQUENCE [LARGE SCALE GENOMIC DNA]</scope>
</reference>
<dbReference type="PIRSF" id="PIRSF001359">
    <property type="entry name" value="F_bP_aldolase_II"/>
    <property type="match status" value="1"/>
</dbReference>